<dbReference type="EMBL" id="JANPWB010000016">
    <property type="protein sequence ID" value="KAJ1083696.1"/>
    <property type="molecule type" value="Genomic_DNA"/>
</dbReference>
<proteinExistence type="predicted"/>
<protein>
    <submittedName>
        <fullName evidence="2">Uncharacterized protein</fullName>
    </submittedName>
</protein>
<comment type="caution">
    <text evidence="2">The sequence shown here is derived from an EMBL/GenBank/DDBJ whole genome shotgun (WGS) entry which is preliminary data.</text>
</comment>
<keyword evidence="3" id="KW-1185">Reference proteome</keyword>
<feature type="compositionally biased region" description="Polar residues" evidence="1">
    <location>
        <begin position="10"/>
        <end position="23"/>
    </location>
</feature>
<dbReference type="AlphaFoldDB" id="A0AAV7KW43"/>
<organism evidence="2 3">
    <name type="scientific">Pleurodeles waltl</name>
    <name type="common">Iberian ribbed newt</name>
    <dbReference type="NCBI Taxonomy" id="8319"/>
    <lineage>
        <taxon>Eukaryota</taxon>
        <taxon>Metazoa</taxon>
        <taxon>Chordata</taxon>
        <taxon>Craniata</taxon>
        <taxon>Vertebrata</taxon>
        <taxon>Euteleostomi</taxon>
        <taxon>Amphibia</taxon>
        <taxon>Batrachia</taxon>
        <taxon>Caudata</taxon>
        <taxon>Salamandroidea</taxon>
        <taxon>Salamandridae</taxon>
        <taxon>Pleurodelinae</taxon>
        <taxon>Pleurodeles</taxon>
    </lineage>
</organism>
<sequence length="183" mass="19900">MGKTRIADQHASSRGQETPLTARQRTRDGEVSQATSEAKTDAVLTATEHTRTLLESKIDTILQQEKLDTAAPVEEAEEAQDELCLSLTRNQDIQAKSVVFSESKAMPGSPPETEQESPHLNLQAILDVATLTSEFLVLKSDVGNYDAASSYASSWLTSKNGKTQSLNEDKTFNGLSSCVSPWL</sequence>
<evidence type="ECO:0000313" key="3">
    <source>
        <dbReference type="Proteomes" id="UP001066276"/>
    </source>
</evidence>
<evidence type="ECO:0000256" key="1">
    <source>
        <dbReference type="SAM" id="MobiDB-lite"/>
    </source>
</evidence>
<name>A0AAV7KW43_PLEWA</name>
<reference evidence="2" key="1">
    <citation type="journal article" date="2022" name="bioRxiv">
        <title>Sequencing and chromosome-scale assembly of the giantPleurodeles waltlgenome.</title>
        <authorList>
            <person name="Brown T."/>
            <person name="Elewa A."/>
            <person name="Iarovenko S."/>
            <person name="Subramanian E."/>
            <person name="Araus A.J."/>
            <person name="Petzold A."/>
            <person name="Susuki M."/>
            <person name="Suzuki K.-i.T."/>
            <person name="Hayashi T."/>
            <person name="Toyoda A."/>
            <person name="Oliveira C."/>
            <person name="Osipova E."/>
            <person name="Leigh N.D."/>
            <person name="Simon A."/>
            <person name="Yun M.H."/>
        </authorList>
    </citation>
    <scope>NUCLEOTIDE SEQUENCE</scope>
    <source>
        <strain evidence="2">20211129_DDA</strain>
        <tissue evidence="2">Liver</tissue>
    </source>
</reference>
<gene>
    <name evidence="2" type="ORF">NDU88_003851</name>
</gene>
<feature type="region of interest" description="Disordered" evidence="1">
    <location>
        <begin position="1"/>
        <end position="43"/>
    </location>
</feature>
<dbReference type="Proteomes" id="UP001066276">
    <property type="component" value="Chromosome 12"/>
</dbReference>
<accession>A0AAV7KW43</accession>
<evidence type="ECO:0000313" key="2">
    <source>
        <dbReference type="EMBL" id="KAJ1083696.1"/>
    </source>
</evidence>